<keyword evidence="4 6" id="KW-0472">Membrane</keyword>
<dbReference type="InterPro" id="IPR012340">
    <property type="entry name" value="NA-bd_OB-fold"/>
</dbReference>
<feature type="compositionally biased region" description="Basic and acidic residues" evidence="5">
    <location>
        <begin position="162"/>
        <end position="174"/>
    </location>
</feature>
<proteinExistence type="predicted"/>
<feature type="transmembrane region" description="Helical" evidence="6">
    <location>
        <begin position="282"/>
        <end position="304"/>
    </location>
</feature>
<protein>
    <submittedName>
        <fullName evidence="11">Uncharacterized protein</fullName>
    </submittedName>
</protein>
<dbReference type="Gene3D" id="3.90.226.10">
    <property type="entry name" value="2-enoyl-CoA Hydratase, Chain A, domain 1"/>
    <property type="match status" value="1"/>
</dbReference>
<dbReference type="Pfam" id="PF24961">
    <property type="entry name" value="NfeD_membrane"/>
    <property type="match status" value="1"/>
</dbReference>
<dbReference type="Gene3D" id="2.40.50.140">
    <property type="entry name" value="Nucleic acid-binding proteins"/>
    <property type="match status" value="1"/>
</dbReference>
<dbReference type="PANTHER" id="PTHR33507:SF4">
    <property type="entry name" value="NODULATION COMPETITIVENESS PROTEIN NFED"/>
    <property type="match status" value="1"/>
</dbReference>
<dbReference type="STRING" id="60547.GCA_000751215_02096"/>
<evidence type="ECO:0000256" key="3">
    <source>
        <dbReference type="ARBA" id="ARBA00022989"/>
    </source>
</evidence>
<dbReference type="PANTHER" id="PTHR33507">
    <property type="entry name" value="INNER MEMBRANE PROTEIN YBBJ"/>
    <property type="match status" value="1"/>
</dbReference>
<feature type="domain" description="NfeD integral membrane" evidence="9">
    <location>
        <begin position="291"/>
        <end position="404"/>
    </location>
</feature>
<dbReference type="InterPro" id="IPR052165">
    <property type="entry name" value="Membrane_assoc_protease"/>
</dbReference>
<name>A0A069PSK2_9BURK</name>
<dbReference type="GO" id="GO:0016020">
    <property type="term" value="C:membrane"/>
    <property type="evidence" value="ECO:0007669"/>
    <property type="project" value="UniProtKB-SubCell"/>
</dbReference>
<organism evidence="11 12">
    <name type="scientific">Caballeronia glathei</name>
    <dbReference type="NCBI Taxonomy" id="60547"/>
    <lineage>
        <taxon>Bacteria</taxon>
        <taxon>Pseudomonadati</taxon>
        <taxon>Pseudomonadota</taxon>
        <taxon>Betaproteobacteria</taxon>
        <taxon>Burkholderiales</taxon>
        <taxon>Burkholderiaceae</taxon>
        <taxon>Caballeronia</taxon>
    </lineage>
</organism>
<reference evidence="11 12" key="1">
    <citation type="submission" date="2014-03" db="EMBL/GenBank/DDBJ databases">
        <title>Draft Genome Sequences of Four Burkholderia Strains.</title>
        <authorList>
            <person name="Liu X.Y."/>
            <person name="Li C.X."/>
            <person name="Xu J.H."/>
        </authorList>
    </citation>
    <scope>NUCLEOTIDE SEQUENCE [LARGE SCALE GENOMIC DNA]</scope>
    <source>
        <strain evidence="11 12">DSM 50014</strain>
    </source>
</reference>
<evidence type="ECO:0000259" key="8">
    <source>
        <dbReference type="Pfam" id="PF01957"/>
    </source>
</evidence>
<keyword evidence="3 6" id="KW-1133">Transmembrane helix</keyword>
<evidence type="ECO:0000259" key="10">
    <source>
        <dbReference type="Pfam" id="PF25145"/>
    </source>
</evidence>
<feature type="transmembrane region" description="Helical" evidence="6">
    <location>
        <begin position="384"/>
        <end position="406"/>
    </location>
</feature>
<keyword evidence="2 6" id="KW-0812">Transmembrane</keyword>
<evidence type="ECO:0000256" key="6">
    <source>
        <dbReference type="SAM" id="Phobius"/>
    </source>
</evidence>
<dbReference type="InterPro" id="IPR056739">
    <property type="entry name" value="NfeD_membrane"/>
</dbReference>
<feature type="domain" description="NfeD-like C-terminal" evidence="8">
    <location>
        <begin position="423"/>
        <end position="483"/>
    </location>
</feature>
<dbReference type="SUPFAM" id="SSF141322">
    <property type="entry name" value="NfeD domain-like"/>
    <property type="match status" value="1"/>
</dbReference>
<dbReference type="InterPro" id="IPR002810">
    <property type="entry name" value="NfeD-like_C"/>
</dbReference>
<feature type="transmembrane region" description="Helical" evidence="6">
    <location>
        <begin position="359"/>
        <end position="378"/>
    </location>
</feature>
<gene>
    <name evidence="11" type="ORF">BG61_36170</name>
</gene>
<evidence type="ECO:0000256" key="2">
    <source>
        <dbReference type="ARBA" id="ARBA00022692"/>
    </source>
</evidence>
<evidence type="ECO:0000256" key="4">
    <source>
        <dbReference type="ARBA" id="ARBA00023136"/>
    </source>
</evidence>
<dbReference type="InterPro" id="IPR056738">
    <property type="entry name" value="NfeD1b_N"/>
</dbReference>
<evidence type="ECO:0000256" key="5">
    <source>
        <dbReference type="SAM" id="MobiDB-lite"/>
    </source>
</evidence>
<keyword evidence="7" id="KW-0732">Signal</keyword>
<dbReference type="AlphaFoldDB" id="A0A069PSK2"/>
<sequence length="493" mass="50364">MANRLLRAAALLLIALAAGHMSGAHAAAASNAAAPAASVAAGAPAPVVVVAVNGAIGPASADFIVRSLARAADMHAQLAVIELDTPGGLDVSMRSIIKAILASPVPVAAFIGPSGARAASAGTYIVYASHIAAMAPGTNLGAATPIQIGTGGRNPMGAPPGGDEKRDDKPDGKRGGASAASGADAQSTESKKQVQDAAAYIRGLAQMRGRNVEWAERAVREAQSLSASEALAQKVIDLTAADVPDLLAKLDGRRVRTLTGEHVLATAHAPVTTLQPDWRSRFLASITDPSVALILVMIGMYGLFFEFANPGFMLPGVAGAICLLVGLFALQLLPVNFVGLGLILLGVAFLVAEMFLPAFGTLGIGGIVAFAIGALMLIDTDVPGFGIPVGLVVTLAILTAIFVFSVSGFALKARRRPVVSGSEAMLGSVGVMLDDADTGAGSGWATVRGERWRVRSEVPRALPPGGERVRVTARHGLTLTVEPINETSQGERR</sequence>
<evidence type="ECO:0000256" key="1">
    <source>
        <dbReference type="ARBA" id="ARBA00004141"/>
    </source>
</evidence>
<dbReference type="Pfam" id="PF25145">
    <property type="entry name" value="NfeD1b_N"/>
    <property type="match status" value="1"/>
</dbReference>
<feature type="signal peptide" evidence="7">
    <location>
        <begin position="1"/>
        <end position="26"/>
    </location>
</feature>
<dbReference type="Pfam" id="PF01957">
    <property type="entry name" value="NfeD"/>
    <property type="match status" value="1"/>
</dbReference>
<feature type="transmembrane region" description="Helical" evidence="6">
    <location>
        <begin position="335"/>
        <end position="352"/>
    </location>
</feature>
<evidence type="ECO:0000259" key="9">
    <source>
        <dbReference type="Pfam" id="PF24961"/>
    </source>
</evidence>
<evidence type="ECO:0000313" key="11">
    <source>
        <dbReference type="EMBL" id="KDR43570.1"/>
    </source>
</evidence>
<evidence type="ECO:0000313" key="12">
    <source>
        <dbReference type="Proteomes" id="UP000027466"/>
    </source>
</evidence>
<dbReference type="Proteomes" id="UP000027466">
    <property type="component" value="Unassembled WGS sequence"/>
</dbReference>
<dbReference type="CDD" id="cd07020">
    <property type="entry name" value="Clp_protease_NfeD_1"/>
    <property type="match status" value="1"/>
</dbReference>
<feature type="chain" id="PRO_5007372378" evidence="7">
    <location>
        <begin position="27"/>
        <end position="493"/>
    </location>
</feature>
<dbReference type="SUPFAM" id="SSF52096">
    <property type="entry name" value="ClpP/crotonase"/>
    <property type="match status" value="1"/>
</dbReference>
<comment type="caution">
    <text evidence="11">The sequence shown here is derived from an EMBL/GenBank/DDBJ whole genome shotgun (WGS) entry which is preliminary data.</text>
</comment>
<evidence type="ECO:0000256" key="7">
    <source>
        <dbReference type="SAM" id="SignalP"/>
    </source>
</evidence>
<dbReference type="FunFam" id="3.90.226.10:FF:000089">
    <property type="entry name" value="Membrane-bound serine protease"/>
    <property type="match status" value="1"/>
</dbReference>
<dbReference type="InterPro" id="IPR029045">
    <property type="entry name" value="ClpP/crotonase-like_dom_sf"/>
</dbReference>
<feature type="region of interest" description="Disordered" evidence="5">
    <location>
        <begin position="145"/>
        <end position="192"/>
    </location>
</feature>
<keyword evidence="12" id="KW-1185">Reference proteome</keyword>
<dbReference type="EMBL" id="JFHC01000007">
    <property type="protein sequence ID" value="KDR43570.1"/>
    <property type="molecule type" value="Genomic_DNA"/>
</dbReference>
<accession>A0A069PSK2</accession>
<feature type="compositionally biased region" description="Low complexity" evidence="5">
    <location>
        <begin position="176"/>
        <end position="187"/>
    </location>
</feature>
<comment type="subcellular location">
    <subcellularLocation>
        <location evidence="1">Membrane</location>
        <topology evidence="1">Multi-pass membrane protein</topology>
    </subcellularLocation>
</comment>
<feature type="domain" description="NfeD1b N-terminal" evidence="10">
    <location>
        <begin position="47"/>
        <end position="147"/>
    </location>
</feature>